<reference evidence="12" key="1">
    <citation type="submission" date="2016-07" db="EMBL/GenBank/DDBJ databases">
        <authorList>
            <person name="Florea S."/>
            <person name="Webb J.S."/>
            <person name="Jaromczyk J."/>
            <person name="Schardl C.L."/>
        </authorList>
    </citation>
    <scope>NUCLEOTIDE SEQUENCE [LARGE SCALE GENOMIC DNA]</scope>
    <source>
        <strain evidence="12">MV-1</strain>
    </source>
</reference>
<proteinExistence type="inferred from homology"/>
<keyword evidence="7 9" id="KW-0472">Membrane</keyword>
<evidence type="ECO:0000256" key="8">
    <source>
        <dbReference type="ARBA" id="ARBA00038436"/>
    </source>
</evidence>
<dbReference type="InterPro" id="IPR007387">
    <property type="entry name" value="TRAP_DctQ"/>
</dbReference>
<evidence type="ECO:0000256" key="9">
    <source>
        <dbReference type="RuleBase" id="RU369079"/>
    </source>
</evidence>
<feature type="transmembrane region" description="Helical" evidence="9">
    <location>
        <begin position="12"/>
        <end position="38"/>
    </location>
</feature>
<dbReference type="STRING" id="28181.BEN30_11440"/>
<feature type="transmembrane region" description="Helical" evidence="9">
    <location>
        <begin position="127"/>
        <end position="147"/>
    </location>
</feature>
<feature type="transmembrane region" description="Helical" evidence="9">
    <location>
        <begin position="50"/>
        <end position="68"/>
    </location>
</feature>
<evidence type="ECO:0000256" key="2">
    <source>
        <dbReference type="ARBA" id="ARBA00022448"/>
    </source>
</evidence>
<dbReference type="PANTHER" id="PTHR35011:SF10">
    <property type="entry name" value="TRAP TRANSPORTER SMALL PERMEASE PROTEIN"/>
    <property type="match status" value="1"/>
</dbReference>
<gene>
    <name evidence="11" type="ORF">BEN30_11440</name>
</gene>
<evidence type="ECO:0000256" key="1">
    <source>
        <dbReference type="ARBA" id="ARBA00004429"/>
    </source>
</evidence>
<dbReference type="GO" id="GO:0015740">
    <property type="term" value="P:C4-dicarboxylate transport"/>
    <property type="evidence" value="ECO:0007669"/>
    <property type="project" value="TreeGrafter"/>
</dbReference>
<keyword evidence="6 9" id="KW-1133">Transmembrane helix</keyword>
<dbReference type="Pfam" id="PF04290">
    <property type="entry name" value="DctQ"/>
    <property type="match status" value="1"/>
</dbReference>
<evidence type="ECO:0000259" key="10">
    <source>
        <dbReference type="Pfam" id="PF04290"/>
    </source>
</evidence>
<dbReference type="GO" id="GO:0022857">
    <property type="term" value="F:transmembrane transporter activity"/>
    <property type="evidence" value="ECO:0007669"/>
    <property type="project" value="UniProtKB-UniRule"/>
</dbReference>
<keyword evidence="2 9" id="KW-0813">Transport</keyword>
<dbReference type="InterPro" id="IPR055348">
    <property type="entry name" value="DctQ"/>
</dbReference>
<comment type="subcellular location">
    <subcellularLocation>
        <location evidence="1 9">Cell inner membrane</location>
        <topology evidence="1 9">Multi-pass membrane protein</topology>
    </subcellularLocation>
</comment>
<sequence length="175" mass="19258">MHAFCRLIRAISHLCGIVAAAFVGSAILVVCQMVVMRYFLNASTVWQPEYVIFSLVAATFIGSPYVLLVKGHVNVDLLPNFLGPVGRRILALVASFAGLVFCAVLAWKGYQHFEEALVNDWTTDTIWALPLWIPYMAMPIGIGLLALQYVADIFALLVGEPMPFAMDHHSGFEGE</sequence>
<name>A0A1E5Q6P5_9PROT</name>
<organism evidence="11 12">
    <name type="scientific">Magnetovibrio blakemorei</name>
    <dbReference type="NCBI Taxonomy" id="28181"/>
    <lineage>
        <taxon>Bacteria</taxon>
        <taxon>Pseudomonadati</taxon>
        <taxon>Pseudomonadota</taxon>
        <taxon>Alphaproteobacteria</taxon>
        <taxon>Rhodospirillales</taxon>
        <taxon>Magnetovibrionaceae</taxon>
        <taxon>Magnetovibrio</taxon>
    </lineage>
</organism>
<feature type="domain" description="Tripartite ATP-independent periplasmic transporters DctQ component" evidence="10">
    <location>
        <begin position="27"/>
        <end position="157"/>
    </location>
</feature>
<keyword evidence="3" id="KW-1003">Cell membrane</keyword>
<accession>A0A1E5Q6P5</accession>
<keyword evidence="12" id="KW-1185">Reference proteome</keyword>
<dbReference type="Proteomes" id="UP000095347">
    <property type="component" value="Unassembled WGS sequence"/>
</dbReference>
<dbReference type="OrthoDB" id="7159137at2"/>
<dbReference type="GO" id="GO:0005886">
    <property type="term" value="C:plasma membrane"/>
    <property type="evidence" value="ECO:0007669"/>
    <property type="project" value="UniProtKB-SubCell"/>
</dbReference>
<feature type="transmembrane region" description="Helical" evidence="9">
    <location>
        <begin position="89"/>
        <end position="107"/>
    </location>
</feature>
<protein>
    <recommendedName>
        <fullName evidence="9">TRAP transporter small permease protein</fullName>
    </recommendedName>
</protein>
<dbReference type="EMBL" id="MCGG01000029">
    <property type="protein sequence ID" value="OEJ66689.1"/>
    <property type="molecule type" value="Genomic_DNA"/>
</dbReference>
<keyword evidence="5 9" id="KW-0812">Transmembrane</keyword>
<evidence type="ECO:0000256" key="5">
    <source>
        <dbReference type="ARBA" id="ARBA00022692"/>
    </source>
</evidence>
<evidence type="ECO:0000256" key="6">
    <source>
        <dbReference type="ARBA" id="ARBA00022989"/>
    </source>
</evidence>
<keyword evidence="4 9" id="KW-0997">Cell inner membrane</keyword>
<comment type="caution">
    <text evidence="11">The sequence shown here is derived from an EMBL/GenBank/DDBJ whole genome shotgun (WGS) entry which is preliminary data.</text>
</comment>
<comment type="subunit">
    <text evidence="9">The complex comprises the extracytoplasmic solute receptor protein and the two transmembrane proteins.</text>
</comment>
<dbReference type="AlphaFoldDB" id="A0A1E5Q6P5"/>
<evidence type="ECO:0000256" key="4">
    <source>
        <dbReference type="ARBA" id="ARBA00022519"/>
    </source>
</evidence>
<evidence type="ECO:0000256" key="3">
    <source>
        <dbReference type="ARBA" id="ARBA00022475"/>
    </source>
</evidence>
<comment type="similarity">
    <text evidence="8 9">Belongs to the TRAP transporter small permease family.</text>
</comment>
<evidence type="ECO:0000256" key="7">
    <source>
        <dbReference type="ARBA" id="ARBA00023136"/>
    </source>
</evidence>
<dbReference type="RefSeq" id="WP_069958210.1">
    <property type="nucleotide sequence ID" value="NZ_MCGG01000029.1"/>
</dbReference>
<evidence type="ECO:0000313" key="12">
    <source>
        <dbReference type="Proteomes" id="UP000095347"/>
    </source>
</evidence>
<evidence type="ECO:0000313" key="11">
    <source>
        <dbReference type="EMBL" id="OEJ66689.1"/>
    </source>
</evidence>
<dbReference type="PANTHER" id="PTHR35011">
    <property type="entry name" value="2,3-DIKETO-L-GULONATE TRAP TRANSPORTER SMALL PERMEASE PROTEIN YIAM"/>
    <property type="match status" value="1"/>
</dbReference>
<comment type="function">
    <text evidence="9">Part of the tripartite ATP-independent periplasmic (TRAP) transport system.</text>
</comment>